<dbReference type="PANTHER" id="PTHR39159">
    <property type="match status" value="1"/>
</dbReference>
<gene>
    <name evidence="3" type="ORF">SAMN05421790_11358</name>
</gene>
<proteinExistence type="predicted"/>
<dbReference type="AlphaFoldDB" id="A0A1N7PM55"/>
<keyword evidence="4" id="KW-1185">Reference proteome</keyword>
<sequence length="180" mass="20810">MKTVRAGEILRIESRKHGGAFHRSWKRSVVLDPGDPLLLANRDVEVTESDGRKWLSKGLALCQFHRNHWFNTIIMVDSTGSHRFYCNIASPYSLESQGLVYTDYDLDLLVEPDLTTRWLDRDEYEKNRRRLGYSREVTHRVEAAVAELEHLVTAGREPFTSGFVQKGVHLFLSYEKQLMG</sequence>
<organism evidence="3 4">
    <name type="scientific">Kroppenstedtia eburnea</name>
    <dbReference type="NCBI Taxonomy" id="714067"/>
    <lineage>
        <taxon>Bacteria</taxon>
        <taxon>Bacillati</taxon>
        <taxon>Bacillota</taxon>
        <taxon>Bacilli</taxon>
        <taxon>Bacillales</taxon>
        <taxon>Thermoactinomycetaceae</taxon>
        <taxon>Kroppenstedtia</taxon>
    </lineage>
</organism>
<dbReference type="SUPFAM" id="SSF159234">
    <property type="entry name" value="FomD-like"/>
    <property type="match status" value="1"/>
</dbReference>
<dbReference type="InterPro" id="IPR050212">
    <property type="entry name" value="Ntdp-like"/>
</dbReference>
<evidence type="ECO:0000313" key="3">
    <source>
        <dbReference type="EMBL" id="SIT11723.1"/>
    </source>
</evidence>
<name>A0A1N7PM55_9BACL</name>
<evidence type="ECO:0000259" key="2">
    <source>
        <dbReference type="Pfam" id="PF04167"/>
    </source>
</evidence>
<reference evidence="4" key="1">
    <citation type="submission" date="2017-01" db="EMBL/GenBank/DDBJ databases">
        <authorList>
            <person name="Varghese N."/>
            <person name="Submissions S."/>
        </authorList>
    </citation>
    <scope>NUCLEOTIDE SEQUENCE [LARGE SCALE GENOMIC DNA]</scope>
    <source>
        <strain evidence="4">DSM 45196</strain>
    </source>
</reference>
<feature type="domain" description="DUF402" evidence="2">
    <location>
        <begin position="19"/>
        <end position="156"/>
    </location>
</feature>
<dbReference type="Pfam" id="PF04167">
    <property type="entry name" value="DUF402"/>
    <property type="match status" value="1"/>
</dbReference>
<dbReference type="OrthoDB" id="1645325at2"/>
<dbReference type="PANTHER" id="PTHR39159:SF1">
    <property type="entry name" value="UPF0374 PROTEIN YGAC"/>
    <property type="match status" value="1"/>
</dbReference>
<dbReference type="InterPro" id="IPR007295">
    <property type="entry name" value="DUF402"/>
</dbReference>
<accession>A0A1N7PM55</accession>
<dbReference type="Gene3D" id="2.40.380.10">
    <property type="entry name" value="FomD-like"/>
    <property type="match status" value="1"/>
</dbReference>
<evidence type="ECO:0000313" key="4">
    <source>
        <dbReference type="Proteomes" id="UP000186795"/>
    </source>
</evidence>
<protein>
    <recommendedName>
        <fullName evidence="2">DUF402 domain-containing protein</fullName>
    </recommendedName>
</protein>
<dbReference type="Proteomes" id="UP000186795">
    <property type="component" value="Unassembled WGS sequence"/>
</dbReference>
<evidence type="ECO:0000256" key="1">
    <source>
        <dbReference type="ARBA" id="ARBA00022801"/>
    </source>
</evidence>
<dbReference type="RefSeq" id="WP_076526206.1">
    <property type="nucleotide sequence ID" value="NZ_CP048103.1"/>
</dbReference>
<dbReference type="GO" id="GO:0016787">
    <property type="term" value="F:hydrolase activity"/>
    <property type="evidence" value="ECO:0007669"/>
    <property type="project" value="UniProtKB-KW"/>
</dbReference>
<keyword evidence="1" id="KW-0378">Hydrolase</keyword>
<dbReference type="EMBL" id="FTOD01000013">
    <property type="protein sequence ID" value="SIT11723.1"/>
    <property type="molecule type" value="Genomic_DNA"/>
</dbReference>
<dbReference type="InterPro" id="IPR035930">
    <property type="entry name" value="FomD-like_sf"/>
</dbReference>